<evidence type="ECO:0000256" key="6">
    <source>
        <dbReference type="ARBA" id="ARBA00023306"/>
    </source>
</evidence>
<dbReference type="GO" id="GO:0005680">
    <property type="term" value="C:anaphase-promoting complex"/>
    <property type="evidence" value="ECO:0007669"/>
    <property type="project" value="EnsemblFungi"/>
</dbReference>
<dbReference type="GO" id="GO:0051321">
    <property type="term" value="P:meiotic cell cycle"/>
    <property type="evidence" value="ECO:0007669"/>
    <property type="project" value="EnsemblFungi"/>
</dbReference>
<dbReference type="SUPFAM" id="SSF50978">
    <property type="entry name" value="WD40 repeat-like"/>
    <property type="match status" value="1"/>
</dbReference>
<accession>G8JPS2</accession>
<name>G8JPS2_ERECY</name>
<dbReference type="Gene3D" id="2.130.10.10">
    <property type="entry name" value="YVTN repeat-like/Quinoprotein amine dehydrogenase"/>
    <property type="match status" value="1"/>
</dbReference>
<feature type="region of interest" description="Disordered" evidence="8">
    <location>
        <begin position="550"/>
        <end position="569"/>
    </location>
</feature>
<dbReference type="STRING" id="931890.G8JPS2"/>
<comment type="similarity">
    <text evidence="1">Belongs to the WD repeat CDC20/Fizzy family.</text>
</comment>
<dbReference type="PROSITE" id="PS50082">
    <property type="entry name" value="WD_REPEATS_2"/>
    <property type="match status" value="3"/>
</dbReference>
<keyword evidence="6" id="KW-0131">Cell cycle</keyword>
<dbReference type="OMA" id="TWSDDDC"/>
<dbReference type="GO" id="GO:0040020">
    <property type="term" value="P:regulation of meiotic nuclear division"/>
    <property type="evidence" value="ECO:0007669"/>
    <property type="project" value="EnsemblFungi"/>
</dbReference>
<dbReference type="GO" id="GO:1990757">
    <property type="term" value="F:ubiquitin ligase activator activity"/>
    <property type="evidence" value="ECO:0007669"/>
    <property type="project" value="EnsemblFungi"/>
</dbReference>
<dbReference type="PROSITE" id="PS50294">
    <property type="entry name" value="WD_REPEATS_REGION"/>
    <property type="match status" value="1"/>
</dbReference>
<protein>
    <recommendedName>
        <fullName evidence="9">CDC20/Fizzy WD40 domain-containing protein</fullName>
    </recommendedName>
</protein>
<feature type="domain" description="CDC20/Fizzy WD40" evidence="9">
    <location>
        <begin position="227"/>
        <end position="523"/>
    </location>
</feature>
<dbReference type="InterPro" id="IPR036322">
    <property type="entry name" value="WD40_repeat_dom_sf"/>
</dbReference>
<dbReference type="InterPro" id="IPR056150">
    <property type="entry name" value="WD40_CDC20-Fz"/>
</dbReference>
<dbReference type="eggNOG" id="KOG0305">
    <property type="taxonomic scope" value="Eukaryota"/>
</dbReference>
<dbReference type="InterPro" id="IPR019775">
    <property type="entry name" value="WD40_repeat_CS"/>
</dbReference>
<keyword evidence="4" id="KW-0677">Repeat</keyword>
<dbReference type="OrthoDB" id="10263272at2759"/>
<proteinExistence type="inferred from homology"/>
<evidence type="ECO:0000256" key="2">
    <source>
        <dbReference type="ARBA" id="ARBA00022574"/>
    </source>
</evidence>
<dbReference type="InterPro" id="IPR015943">
    <property type="entry name" value="WD40/YVTN_repeat-like_dom_sf"/>
</dbReference>
<dbReference type="GO" id="GO:1905786">
    <property type="term" value="P:positive regulation of anaphase-promoting complex-dependent catabolic process"/>
    <property type="evidence" value="ECO:0007669"/>
    <property type="project" value="EnsemblFungi"/>
</dbReference>
<evidence type="ECO:0000256" key="5">
    <source>
        <dbReference type="ARBA" id="ARBA00022776"/>
    </source>
</evidence>
<dbReference type="HOGENOM" id="CLU_014831_6_0_1"/>
<feature type="repeat" description="WD" evidence="7">
    <location>
        <begin position="355"/>
        <end position="396"/>
    </location>
</feature>
<dbReference type="GO" id="GO:0045842">
    <property type="term" value="P:positive regulation of mitotic metaphase/anaphase transition"/>
    <property type="evidence" value="ECO:0007669"/>
    <property type="project" value="EnsemblFungi"/>
</dbReference>
<gene>
    <name evidence="10" type="ordered locus">Ecym_2282</name>
</gene>
<dbReference type="PANTHER" id="PTHR19918:SF8">
    <property type="entry name" value="FI02843P"/>
    <property type="match status" value="1"/>
</dbReference>
<evidence type="ECO:0000313" key="11">
    <source>
        <dbReference type="Proteomes" id="UP000006790"/>
    </source>
</evidence>
<reference evidence="11" key="1">
    <citation type="journal article" date="2012" name="G3 (Bethesda)">
        <title>Pichia sorbitophila, an interspecies yeast hybrid reveals early steps of genome resolution following polyploidization.</title>
        <authorList>
            <person name="Leh Louis V."/>
            <person name="Despons L."/>
            <person name="Friedrich A."/>
            <person name="Martin T."/>
            <person name="Durrens P."/>
            <person name="Casaregola S."/>
            <person name="Neuveglise C."/>
            <person name="Fairhead C."/>
            <person name="Marck C."/>
            <person name="Cruz J.A."/>
            <person name="Straub M.L."/>
            <person name="Kugler V."/>
            <person name="Sacerdot C."/>
            <person name="Uzunov Z."/>
            <person name="Thierry A."/>
            <person name="Weiss S."/>
            <person name="Bleykasten C."/>
            <person name="De Montigny J."/>
            <person name="Jacques N."/>
            <person name="Jung P."/>
            <person name="Lemaire M."/>
            <person name="Mallet S."/>
            <person name="Morel G."/>
            <person name="Richard G.F."/>
            <person name="Sarkar A."/>
            <person name="Savel G."/>
            <person name="Schacherer J."/>
            <person name="Seret M.L."/>
            <person name="Talla E."/>
            <person name="Samson G."/>
            <person name="Jubin C."/>
            <person name="Poulain J."/>
            <person name="Vacherie B."/>
            <person name="Barbe V."/>
            <person name="Pelletier E."/>
            <person name="Sherman D.J."/>
            <person name="Westhof E."/>
            <person name="Weissenbach J."/>
            <person name="Baret P.V."/>
            <person name="Wincker P."/>
            <person name="Gaillardin C."/>
            <person name="Dujon B."/>
            <person name="Souciet J.L."/>
        </authorList>
    </citation>
    <scope>NUCLEOTIDE SEQUENCE [LARGE SCALE GENOMIC DNA]</scope>
    <source>
        <strain evidence="11">CBS 270.75 / DBVPG 7215 / KCTC 17166 / NRRL Y-17582</strain>
    </source>
</reference>
<keyword evidence="5" id="KW-0498">Mitosis</keyword>
<dbReference type="Proteomes" id="UP000006790">
    <property type="component" value="Chromosome 2"/>
</dbReference>
<dbReference type="PANTHER" id="PTHR19918">
    <property type="entry name" value="CELL DIVISION CYCLE 20 CDC20 FIZZY -RELATED"/>
    <property type="match status" value="1"/>
</dbReference>
<dbReference type="GO" id="GO:0051301">
    <property type="term" value="P:cell division"/>
    <property type="evidence" value="ECO:0007669"/>
    <property type="project" value="UniProtKB-KW"/>
</dbReference>
<dbReference type="PROSITE" id="PS00678">
    <property type="entry name" value="WD_REPEATS_1"/>
    <property type="match status" value="2"/>
</dbReference>
<dbReference type="InParanoid" id="G8JPS2"/>
<dbReference type="GO" id="GO:1990333">
    <property type="term" value="C:mitotic checkpoint complex, CDC20-MAD2 subcomplex"/>
    <property type="evidence" value="ECO:0007669"/>
    <property type="project" value="EnsemblFungi"/>
</dbReference>
<keyword evidence="11" id="KW-1185">Reference proteome</keyword>
<dbReference type="GeneID" id="11470591"/>
<keyword evidence="3" id="KW-0132">Cell division</keyword>
<dbReference type="SMART" id="SM00320">
    <property type="entry name" value="WD40"/>
    <property type="match status" value="6"/>
</dbReference>
<evidence type="ECO:0000256" key="4">
    <source>
        <dbReference type="ARBA" id="ARBA00022737"/>
    </source>
</evidence>
<dbReference type="GO" id="GO:0034399">
    <property type="term" value="C:nuclear periphery"/>
    <property type="evidence" value="ECO:0007669"/>
    <property type="project" value="EnsemblFungi"/>
</dbReference>
<feature type="repeat" description="WD" evidence="7">
    <location>
        <begin position="271"/>
        <end position="312"/>
    </location>
</feature>
<evidence type="ECO:0000256" key="1">
    <source>
        <dbReference type="ARBA" id="ARBA00006445"/>
    </source>
</evidence>
<evidence type="ECO:0000256" key="3">
    <source>
        <dbReference type="ARBA" id="ARBA00022618"/>
    </source>
</evidence>
<evidence type="ECO:0000256" key="8">
    <source>
        <dbReference type="SAM" id="MobiDB-lite"/>
    </source>
</evidence>
<dbReference type="FunFam" id="2.130.10.10:FF:000098">
    <property type="entry name" value="WD repeat-containing protein slp1"/>
    <property type="match status" value="1"/>
</dbReference>
<dbReference type="RefSeq" id="XP_003644844.1">
    <property type="nucleotide sequence ID" value="XM_003644796.1"/>
</dbReference>
<sequence length="569" mass="63411">MLDKKEPKLTANRSMLLLSSPSRLNVVSSDWSKVEKHNKVMKNRASHHHHHTLHRSLSNVTNISHGTSTSSIQRTKLTQGVPPLLRKSSSYFKEESLKDGASIDTSEIASSAFVSTDRFIPVRNTGTVAKCDDETEDQDISPPPNASPSTHLKARTKIVFKQNIAEACGLDMTQRILQYIPQPPQSSVKRALYSIGSRSQYHYSSGAQSLNKFARLRKVNTNPERILDAPGFQNDFYLNLLSWSQKNVLAIALDQSLYLWNGETGEVSLLVEFENETITSVVWSNDDCHISIGKDDGNTEIWDVETMSHVRTMRSLLGVRICSQDWLDTVVCIGAKSGEIQVNDVRVKDHIVNTWEKHTSEVCGIKFRQDGLQLASGGNDNTVMIWDTRQDDPVWVKRNHNAAVKAIAWHPDVLNLLATGGGSLDRHIHFWNTTTGARIGSINTGSQVSSLHWGQSYEGSHMNKEIIATGGSPENSISIYNYDSKIKVAEITQAHESRIVSSQLSPDGTTIATVGGDENLKFYRVFDARRKKVRDHETESFLEIMGVGKKGDEESSTSLSPKKTNFIIR</sequence>
<evidence type="ECO:0000313" key="10">
    <source>
        <dbReference type="EMBL" id="AET38027.1"/>
    </source>
</evidence>
<dbReference type="FunCoup" id="G8JPS2">
    <property type="interactions" value="218"/>
</dbReference>
<feature type="repeat" description="WD" evidence="7">
    <location>
        <begin position="492"/>
        <end position="533"/>
    </location>
</feature>
<dbReference type="InterPro" id="IPR033010">
    <property type="entry name" value="Cdc20/Fizzy"/>
</dbReference>
<organism evidence="10 11">
    <name type="scientific">Eremothecium cymbalariae (strain CBS 270.75 / DBVPG 7215 / KCTC 17166 / NRRL Y-17582)</name>
    <name type="common">Yeast</name>
    <dbReference type="NCBI Taxonomy" id="931890"/>
    <lineage>
        <taxon>Eukaryota</taxon>
        <taxon>Fungi</taxon>
        <taxon>Dikarya</taxon>
        <taxon>Ascomycota</taxon>
        <taxon>Saccharomycotina</taxon>
        <taxon>Saccharomycetes</taxon>
        <taxon>Saccharomycetales</taxon>
        <taxon>Saccharomycetaceae</taxon>
        <taxon>Eremothecium</taxon>
    </lineage>
</organism>
<dbReference type="GO" id="GO:0007094">
    <property type="term" value="P:mitotic spindle assembly checkpoint signaling"/>
    <property type="evidence" value="ECO:0007669"/>
    <property type="project" value="EnsemblFungi"/>
</dbReference>
<dbReference type="GO" id="GO:0031145">
    <property type="term" value="P:anaphase-promoting complex-dependent catabolic process"/>
    <property type="evidence" value="ECO:0007669"/>
    <property type="project" value="EnsemblFungi"/>
</dbReference>
<dbReference type="GO" id="GO:0010997">
    <property type="term" value="F:anaphase-promoting complex binding"/>
    <property type="evidence" value="ECO:0007669"/>
    <property type="project" value="EnsemblFungi"/>
</dbReference>
<dbReference type="AlphaFoldDB" id="G8JPS2"/>
<evidence type="ECO:0000256" key="7">
    <source>
        <dbReference type="PROSITE-ProRule" id="PRU00221"/>
    </source>
</evidence>
<dbReference type="KEGG" id="erc:Ecym_2282"/>
<dbReference type="Pfam" id="PF24807">
    <property type="entry name" value="WD40_CDC20-Fz"/>
    <property type="match status" value="1"/>
</dbReference>
<feature type="region of interest" description="Disordered" evidence="8">
    <location>
        <begin position="130"/>
        <end position="150"/>
    </location>
</feature>
<dbReference type="EMBL" id="CP002498">
    <property type="protein sequence ID" value="AET38027.1"/>
    <property type="molecule type" value="Genomic_DNA"/>
</dbReference>
<evidence type="ECO:0000259" key="9">
    <source>
        <dbReference type="Pfam" id="PF24807"/>
    </source>
</evidence>
<dbReference type="InterPro" id="IPR001680">
    <property type="entry name" value="WD40_rpt"/>
</dbReference>
<keyword evidence="2 7" id="KW-0853">WD repeat</keyword>